<proteinExistence type="evidence at transcript level"/>
<dbReference type="AlphaFoldDB" id="Q5ZF71"/>
<sequence length="289" mass="31403">MQMYPAYNQGYYEEADYSNKDEFQYNSSSGMKAGHYPTPPVHGYQQSFDKPSHGYAAGNTHNLDKFSHGAGGYASQDHSFDKTGHGFGGHDQNLDKFSHRGYGGYEQNGYDAQNFDKMSHGQPNFDKGSHGYPGNGHNFDKMSHGPQNFDKVTHSYAGNGHNFDKMSHGQPNNKTSLGSFAAGFNLSFDKFKQGGGHNAPQHQASHFESGNDFYGNGGNQHGSPGYGNKFGSGKPHNYDQSGGYAVHHGSPMHIGGQHGSPMPMGGHRPIAPVKKGATPTWNFKGISDF</sequence>
<feature type="compositionally biased region" description="Gly residues" evidence="1">
    <location>
        <begin position="215"/>
        <end position="230"/>
    </location>
</feature>
<dbReference type="EMBL" id="AJ843998">
    <property type="protein sequence ID" value="CAH59410.1"/>
    <property type="molecule type" value="mRNA"/>
</dbReference>
<gene>
    <name evidence="2" type="primary">psp1</name>
</gene>
<reference evidence="2" key="1">
    <citation type="journal article" date="2006" name="Plant Physiol.">
        <title>Common plantain. A collection of expressed sequence tags from vascular tissue and a simple and efficient transformation method.</title>
        <authorList>
            <person name="Pommerrenig B."/>
            <person name="Barth I."/>
            <person name="Niedermeier M."/>
            <person name="Kopp S."/>
            <person name="Schmid J."/>
            <person name="Dwyer R.A."/>
            <person name="McNair R.J."/>
            <person name="Klebl F."/>
            <person name="Sauer N."/>
        </authorList>
    </citation>
    <scope>NUCLEOTIDE SEQUENCE</scope>
</reference>
<evidence type="ECO:0000256" key="1">
    <source>
        <dbReference type="SAM" id="MobiDB-lite"/>
    </source>
</evidence>
<accession>Q5ZF71</accession>
<evidence type="ECO:0000313" key="2">
    <source>
        <dbReference type="EMBL" id="CAH59410.1"/>
    </source>
</evidence>
<name>Q5ZF71_PLAMJ</name>
<feature type="region of interest" description="Disordered" evidence="1">
    <location>
        <begin position="194"/>
        <end position="278"/>
    </location>
</feature>
<protein>
    <submittedName>
        <fullName evidence="2">Putative structural protein</fullName>
    </submittedName>
</protein>
<organism evidence="2">
    <name type="scientific">Plantago major</name>
    <name type="common">Common plantain</name>
    <dbReference type="NCBI Taxonomy" id="29818"/>
    <lineage>
        <taxon>Eukaryota</taxon>
        <taxon>Viridiplantae</taxon>
        <taxon>Streptophyta</taxon>
        <taxon>Embryophyta</taxon>
        <taxon>Tracheophyta</taxon>
        <taxon>Spermatophyta</taxon>
        <taxon>Magnoliopsida</taxon>
        <taxon>eudicotyledons</taxon>
        <taxon>Gunneridae</taxon>
        <taxon>Pentapetalae</taxon>
        <taxon>asterids</taxon>
        <taxon>lamiids</taxon>
        <taxon>Lamiales</taxon>
        <taxon>Plantaginaceae</taxon>
        <taxon>Plantagineae</taxon>
        <taxon>Plantago</taxon>
    </lineage>
</organism>